<dbReference type="EMBL" id="BONW01000021">
    <property type="protein sequence ID" value="GIG89795.1"/>
    <property type="molecule type" value="Genomic_DNA"/>
</dbReference>
<accession>A0ABQ4E525</accession>
<feature type="transmembrane region" description="Helical" evidence="2">
    <location>
        <begin position="63"/>
        <end position="82"/>
    </location>
</feature>
<feature type="transmembrane region" description="Helical" evidence="2">
    <location>
        <begin position="35"/>
        <end position="51"/>
    </location>
</feature>
<evidence type="ECO:0000313" key="3">
    <source>
        <dbReference type="EMBL" id="GIG89795.1"/>
    </source>
</evidence>
<protein>
    <recommendedName>
        <fullName evidence="5">Holin</fullName>
    </recommendedName>
</protein>
<name>A0ABQ4E525_9ACTN</name>
<keyword evidence="4" id="KW-1185">Reference proteome</keyword>
<evidence type="ECO:0000256" key="2">
    <source>
        <dbReference type="SAM" id="Phobius"/>
    </source>
</evidence>
<evidence type="ECO:0000256" key="1">
    <source>
        <dbReference type="SAM" id="MobiDB-lite"/>
    </source>
</evidence>
<reference evidence="3 4" key="1">
    <citation type="submission" date="2021-01" db="EMBL/GenBank/DDBJ databases">
        <title>Whole genome shotgun sequence of Plantactinospora endophytica NBRC 110450.</title>
        <authorList>
            <person name="Komaki H."/>
            <person name="Tamura T."/>
        </authorList>
    </citation>
    <scope>NUCLEOTIDE SEQUENCE [LARGE SCALE GENOMIC DNA]</scope>
    <source>
        <strain evidence="3 4">NBRC 110450</strain>
    </source>
</reference>
<proteinExistence type="predicted"/>
<organism evidence="3 4">
    <name type="scientific">Plantactinospora endophytica</name>
    <dbReference type="NCBI Taxonomy" id="673535"/>
    <lineage>
        <taxon>Bacteria</taxon>
        <taxon>Bacillati</taxon>
        <taxon>Actinomycetota</taxon>
        <taxon>Actinomycetes</taxon>
        <taxon>Micromonosporales</taxon>
        <taxon>Micromonosporaceae</taxon>
        <taxon>Plantactinospora</taxon>
    </lineage>
</organism>
<dbReference type="RefSeq" id="WP_203868194.1">
    <property type="nucleotide sequence ID" value="NZ_BONW01000021.1"/>
</dbReference>
<evidence type="ECO:0000313" key="4">
    <source>
        <dbReference type="Proteomes" id="UP000646749"/>
    </source>
</evidence>
<keyword evidence="2" id="KW-0812">Transmembrane</keyword>
<keyword evidence="2" id="KW-1133">Transmembrane helix</keyword>
<evidence type="ECO:0008006" key="5">
    <source>
        <dbReference type="Google" id="ProtNLM"/>
    </source>
</evidence>
<gene>
    <name evidence="3" type="ORF">Pen02_47310</name>
</gene>
<feature type="region of interest" description="Disordered" evidence="1">
    <location>
        <begin position="106"/>
        <end position="127"/>
    </location>
</feature>
<keyword evidence="2" id="KW-0472">Membrane</keyword>
<comment type="caution">
    <text evidence="3">The sequence shown here is derived from an EMBL/GenBank/DDBJ whole genome shotgun (WGS) entry which is preliminary data.</text>
</comment>
<dbReference type="Proteomes" id="UP000646749">
    <property type="component" value="Unassembled WGS sequence"/>
</dbReference>
<feature type="transmembrane region" description="Helical" evidence="2">
    <location>
        <begin position="88"/>
        <end position="107"/>
    </location>
</feature>
<sequence length="127" mass="12900">MIRKYGKAIAAVAGAALTVAYGALSGDQRIESDEAVQIAIAAATAIGVYLVPLTPQYRWGKTAVAVVLSVLQVLATVILGGLDSNEWIALLLAALTVLGVGAAPAVSTNGTSNQSPRQPSTRTSQPA</sequence>